<evidence type="ECO:0000313" key="2">
    <source>
        <dbReference type="EMBL" id="KAK7925173.1"/>
    </source>
</evidence>
<sequence>MHAQRSFNSHLLFNFPKASPRCSGGAQGLVQAREDRASTHIPAQSYALAGGVSTVINPSPPRITAAVRGRTRAPLPPSSVRMWAIPVSARPLSGLVPQERALTASQRDARLSLHSSEEPYRAKKRRLGGCDAMTGSRSYPARPFRAGPPLTDTVDGPVHRAPSPKRPPPGLYSGGTSGFLSVVDL</sequence>
<name>A0AAW0PD49_9GOBI</name>
<protein>
    <submittedName>
        <fullName evidence="2">Uncharacterized protein</fullName>
    </submittedName>
</protein>
<evidence type="ECO:0000256" key="1">
    <source>
        <dbReference type="SAM" id="MobiDB-lite"/>
    </source>
</evidence>
<keyword evidence="3" id="KW-1185">Reference proteome</keyword>
<accession>A0AAW0PD49</accession>
<dbReference type="AlphaFoldDB" id="A0AAW0PD49"/>
<comment type="caution">
    <text evidence="2">The sequence shown here is derived from an EMBL/GenBank/DDBJ whole genome shotgun (WGS) entry which is preliminary data.</text>
</comment>
<dbReference type="EMBL" id="JBBPFD010000005">
    <property type="protein sequence ID" value="KAK7925173.1"/>
    <property type="molecule type" value="Genomic_DNA"/>
</dbReference>
<gene>
    <name evidence="2" type="ORF">WMY93_007483</name>
</gene>
<evidence type="ECO:0000313" key="3">
    <source>
        <dbReference type="Proteomes" id="UP001460270"/>
    </source>
</evidence>
<reference evidence="3" key="1">
    <citation type="submission" date="2024-04" db="EMBL/GenBank/DDBJ databases">
        <title>Salinicola lusitanus LLJ914,a marine bacterium isolated from the Okinawa Trough.</title>
        <authorList>
            <person name="Li J."/>
        </authorList>
    </citation>
    <scope>NUCLEOTIDE SEQUENCE [LARGE SCALE GENOMIC DNA]</scope>
</reference>
<feature type="region of interest" description="Disordered" evidence="1">
    <location>
        <begin position="117"/>
        <end position="178"/>
    </location>
</feature>
<dbReference type="Proteomes" id="UP001460270">
    <property type="component" value="Unassembled WGS sequence"/>
</dbReference>
<proteinExistence type="predicted"/>
<organism evidence="2 3">
    <name type="scientific">Mugilogobius chulae</name>
    <name type="common">yellowstripe goby</name>
    <dbReference type="NCBI Taxonomy" id="88201"/>
    <lineage>
        <taxon>Eukaryota</taxon>
        <taxon>Metazoa</taxon>
        <taxon>Chordata</taxon>
        <taxon>Craniata</taxon>
        <taxon>Vertebrata</taxon>
        <taxon>Euteleostomi</taxon>
        <taxon>Actinopterygii</taxon>
        <taxon>Neopterygii</taxon>
        <taxon>Teleostei</taxon>
        <taxon>Neoteleostei</taxon>
        <taxon>Acanthomorphata</taxon>
        <taxon>Gobiaria</taxon>
        <taxon>Gobiiformes</taxon>
        <taxon>Gobioidei</taxon>
        <taxon>Gobiidae</taxon>
        <taxon>Gobionellinae</taxon>
        <taxon>Mugilogobius</taxon>
    </lineage>
</organism>